<dbReference type="EMBL" id="FNUV01000001">
    <property type="protein sequence ID" value="SEF42586.1"/>
    <property type="molecule type" value="Genomic_DNA"/>
</dbReference>
<evidence type="ECO:0000256" key="1">
    <source>
        <dbReference type="ARBA" id="ARBA00004141"/>
    </source>
</evidence>
<accession>A0A1H5RW53</accession>
<keyword evidence="4 5" id="KW-0472">Membrane</keyword>
<dbReference type="NCBIfam" id="NF035928">
    <property type="entry name" value="holin_1"/>
    <property type="match status" value="1"/>
</dbReference>
<dbReference type="RefSeq" id="WP_103914973.1">
    <property type="nucleotide sequence ID" value="NZ_FNUV01000001.1"/>
</dbReference>
<dbReference type="Proteomes" id="UP000236735">
    <property type="component" value="Unassembled WGS sequence"/>
</dbReference>
<name>A0A1H5RW53_XYLRU</name>
<dbReference type="GO" id="GO:0016020">
    <property type="term" value="C:membrane"/>
    <property type="evidence" value="ECO:0007669"/>
    <property type="project" value="UniProtKB-SubCell"/>
</dbReference>
<gene>
    <name evidence="6" type="ORF">SAMN05216354_0372</name>
</gene>
<feature type="transmembrane region" description="Helical" evidence="5">
    <location>
        <begin position="40"/>
        <end position="57"/>
    </location>
</feature>
<evidence type="ECO:0000256" key="2">
    <source>
        <dbReference type="ARBA" id="ARBA00022692"/>
    </source>
</evidence>
<evidence type="ECO:0000313" key="7">
    <source>
        <dbReference type="Proteomes" id="UP000236735"/>
    </source>
</evidence>
<feature type="transmembrane region" description="Helical" evidence="5">
    <location>
        <begin position="116"/>
        <end position="139"/>
    </location>
</feature>
<evidence type="ECO:0000256" key="5">
    <source>
        <dbReference type="SAM" id="Phobius"/>
    </source>
</evidence>
<evidence type="ECO:0000313" key="6">
    <source>
        <dbReference type="EMBL" id="SEF42586.1"/>
    </source>
</evidence>
<keyword evidence="2 5" id="KW-0812">Transmembrane</keyword>
<dbReference type="NCBIfam" id="TIGR01593">
    <property type="entry name" value="holin_tox_secr"/>
    <property type="match status" value="1"/>
</dbReference>
<dbReference type="Pfam" id="PF05105">
    <property type="entry name" value="Phage_holin_4_1"/>
    <property type="match status" value="1"/>
</dbReference>
<reference evidence="6 7" key="1">
    <citation type="submission" date="2016-10" db="EMBL/GenBank/DDBJ databases">
        <authorList>
            <person name="de Groot N.N."/>
        </authorList>
    </citation>
    <scope>NUCLEOTIDE SEQUENCE [LARGE SCALE GENOMIC DNA]</scope>
    <source>
        <strain evidence="6 7">AR32</strain>
    </source>
</reference>
<sequence length="169" mass="19672">MHFKTLIAALGYKTLAALAGALPMTIVVNLLKYIYQDWEFFKWIVVAISIDTLVSLVKHWMHKDISSEEFWHKFAKKIFVYIMLLILSNLVNNYTVNGHLIGSTQWIGEYLCVFMLLREGISIMENVNAIMPVVPAWLLRRLKDFNDKGEYVDAKDRIGDFDHEQNMED</sequence>
<protein>
    <submittedName>
        <fullName evidence="6">Toxin secretion/phage lysis holin</fullName>
    </submittedName>
</protein>
<feature type="transmembrane region" description="Helical" evidence="5">
    <location>
        <begin position="12"/>
        <end position="34"/>
    </location>
</feature>
<comment type="subcellular location">
    <subcellularLocation>
        <location evidence="1">Membrane</location>
        <topology evidence="1">Multi-pass membrane protein</topology>
    </subcellularLocation>
</comment>
<keyword evidence="3 5" id="KW-1133">Transmembrane helix</keyword>
<dbReference type="AlphaFoldDB" id="A0A1H5RW53"/>
<evidence type="ECO:0000256" key="4">
    <source>
        <dbReference type="ARBA" id="ARBA00023136"/>
    </source>
</evidence>
<organism evidence="6 7">
    <name type="scientific">Xylanibacter ruminicola</name>
    <name type="common">Prevotella ruminicola</name>
    <dbReference type="NCBI Taxonomy" id="839"/>
    <lineage>
        <taxon>Bacteria</taxon>
        <taxon>Pseudomonadati</taxon>
        <taxon>Bacteroidota</taxon>
        <taxon>Bacteroidia</taxon>
        <taxon>Bacteroidales</taxon>
        <taxon>Prevotellaceae</taxon>
        <taxon>Xylanibacter</taxon>
    </lineage>
</organism>
<evidence type="ECO:0000256" key="3">
    <source>
        <dbReference type="ARBA" id="ARBA00022989"/>
    </source>
</evidence>
<feature type="transmembrane region" description="Helical" evidence="5">
    <location>
        <begin position="78"/>
        <end position="96"/>
    </location>
</feature>
<dbReference type="InterPro" id="IPR006480">
    <property type="entry name" value="Phage_holin_4_1"/>
</dbReference>
<proteinExistence type="predicted"/>